<proteinExistence type="inferred from homology"/>
<evidence type="ECO:0000256" key="1">
    <source>
        <dbReference type="ARBA" id="ARBA00010838"/>
    </source>
</evidence>
<dbReference type="InterPro" id="IPR017853">
    <property type="entry name" value="GH"/>
</dbReference>
<dbReference type="EMBL" id="MLFT02000001">
    <property type="protein sequence ID" value="PHT59987.1"/>
    <property type="molecule type" value="Genomic_DNA"/>
</dbReference>
<gene>
    <name evidence="4" type="ORF">CQW23_02350</name>
</gene>
<evidence type="ECO:0000313" key="5">
    <source>
        <dbReference type="Proteomes" id="UP000224567"/>
    </source>
</evidence>
<dbReference type="PANTHER" id="PTHR10353">
    <property type="entry name" value="GLYCOSYL HYDROLASE"/>
    <property type="match status" value="1"/>
</dbReference>
<dbReference type="Pfam" id="PF00232">
    <property type="entry name" value="Glyco_hydro_1"/>
    <property type="match status" value="1"/>
</dbReference>
<evidence type="ECO:0000313" key="4">
    <source>
        <dbReference type="EMBL" id="PHT59987.1"/>
    </source>
</evidence>
<reference evidence="4 5" key="1">
    <citation type="journal article" date="2017" name="Genome Biol.">
        <title>New reference genome sequences of hot pepper reveal the massive evolution of plant disease-resistance genes by retroduplication.</title>
        <authorList>
            <person name="Kim S."/>
            <person name="Park J."/>
            <person name="Yeom S.I."/>
            <person name="Kim Y.M."/>
            <person name="Seo E."/>
            <person name="Kim K.T."/>
            <person name="Kim M.S."/>
            <person name="Lee J.M."/>
            <person name="Cheong K."/>
            <person name="Shin H.S."/>
            <person name="Kim S.B."/>
            <person name="Han K."/>
            <person name="Lee J."/>
            <person name="Park M."/>
            <person name="Lee H.A."/>
            <person name="Lee H.Y."/>
            <person name="Lee Y."/>
            <person name="Oh S."/>
            <person name="Lee J.H."/>
            <person name="Choi E."/>
            <person name="Choi E."/>
            <person name="Lee S.E."/>
            <person name="Jeon J."/>
            <person name="Kim H."/>
            <person name="Choi G."/>
            <person name="Song H."/>
            <person name="Lee J."/>
            <person name="Lee S.C."/>
            <person name="Kwon J.K."/>
            <person name="Lee H.Y."/>
            <person name="Koo N."/>
            <person name="Hong Y."/>
            <person name="Kim R.W."/>
            <person name="Kang W.H."/>
            <person name="Huh J.H."/>
            <person name="Kang B.C."/>
            <person name="Yang T.J."/>
            <person name="Lee Y.H."/>
            <person name="Bennetzen J.L."/>
            <person name="Choi D."/>
        </authorList>
    </citation>
    <scope>NUCLEOTIDE SEQUENCE [LARGE SCALE GENOMIC DNA]</scope>
    <source>
        <strain evidence="5">cv. PBC81</strain>
    </source>
</reference>
<feature type="region of interest" description="Disordered" evidence="3">
    <location>
        <begin position="162"/>
        <end position="185"/>
    </location>
</feature>
<dbReference type="GO" id="GO:0008422">
    <property type="term" value="F:beta-glucosidase activity"/>
    <property type="evidence" value="ECO:0007669"/>
    <property type="project" value="TreeGrafter"/>
</dbReference>
<dbReference type="STRING" id="33114.A0A2G2XR61"/>
<dbReference type="InterPro" id="IPR001360">
    <property type="entry name" value="Glyco_hydro_1"/>
</dbReference>
<dbReference type="OrthoDB" id="1306281at2759"/>
<dbReference type="Proteomes" id="UP000224567">
    <property type="component" value="Unassembled WGS sequence"/>
</dbReference>
<dbReference type="AlphaFoldDB" id="A0A2G2XR61"/>
<sequence length="286" mass="32233">MSQSDRLGDEAGKDIVQPNSEANNMEKLNVDARDFLNTKRARQKDIEKPQKMGQQLTRNINSNKDNSLPIIAGTTDGNQIMTLGVQSYLVTSENNTNSIVQSIGKKVVGHVEKEAVLNAFASNEDLSEEELNAFASDEDLSEEEKEELDICFEKLARDEDLSLRQQRSGSNKNKKKTHRRQHSWDGKVTGEFIPRGSYGIPFSDDFTTYADVCFKKFGDIVLHWTTLNEANEFTVGNYNIGNTPPNHFSPPFRMRPCSIGKSPIEPYIADHNLLLTHLSMVKLYMS</sequence>
<feature type="region of interest" description="Disordered" evidence="3">
    <location>
        <begin position="1"/>
        <end position="27"/>
    </location>
</feature>
<dbReference type="SUPFAM" id="SSF51445">
    <property type="entry name" value="(Trans)glycosidases"/>
    <property type="match status" value="1"/>
</dbReference>
<name>A0A2G2XR61_CAPBA</name>
<organism evidence="4 5">
    <name type="scientific">Capsicum baccatum</name>
    <name type="common">Peruvian pepper</name>
    <dbReference type="NCBI Taxonomy" id="33114"/>
    <lineage>
        <taxon>Eukaryota</taxon>
        <taxon>Viridiplantae</taxon>
        <taxon>Streptophyta</taxon>
        <taxon>Embryophyta</taxon>
        <taxon>Tracheophyta</taxon>
        <taxon>Spermatophyta</taxon>
        <taxon>Magnoliopsida</taxon>
        <taxon>eudicotyledons</taxon>
        <taxon>Gunneridae</taxon>
        <taxon>Pentapetalae</taxon>
        <taxon>asterids</taxon>
        <taxon>lamiids</taxon>
        <taxon>Solanales</taxon>
        <taxon>Solanaceae</taxon>
        <taxon>Solanoideae</taxon>
        <taxon>Capsiceae</taxon>
        <taxon>Capsicum</taxon>
    </lineage>
</organism>
<evidence type="ECO:0000256" key="3">
    <source>
        <dbReference type="SAM" id="MobiDB-lite"/>
    </source>
</evidence>
<feature type="compositionally biased region" description="Basic residues" evidence="3">
    <location>
        <begin position="172"/>
        <end position="181"/>
    </location>
</feature>
<reference evidence="5" key="2">
    <citation type="journal article" date="2017" name="J. Anim. Genet.">
        <title>Multiple reference genome sequences of hot pepper reveal the massive evolution of plant disease resistance genes by retroduplication.</title>
        <authorList>
            <person name="Kim S."/>
            <person name="Park J."/>
            <person name="Yeom S.-I."/>
            <person name="Kim Y.-M."/>
            <person name="Seo E."/>
            <person name="Kim K.-T."/>
            <person name="Kim M.-S."/>
            <person name="Lee J.M."/>
            <person name="Cheong K."/>
            <person name="Shin H.-S."/>
            <person name="Kim S.-B."/>
            <person name="Han K."/>
            <person name="Lee J."/>
            <person name="Park M."/>
            <person name="Lee H.-A."/>
            <person name="Lee H.-Y."/>
            <person name="Lee Y."/>
            <person name="Oh S."/>
            <person name="Lee J.H."/>
            <person name="Choi E."/>
            <person name="Choi E."/>
            <person name="Lee S.E."/>
            <person name="Jeon J."/>
            <person name="Kim H."/>
            <person name="Choi G."/>
            <person name="Song H."/>
            <person name="Lee J."/>
            <person name="Lee S.-C."/>
            <person name="Kwon J.-K."/>
            <person name="Lee H.-Y."/>
            <person name="Koo N."/>
            <person name="Hong Y."/>
            <person name="Kim R.W."/>
            <person name="Kang W.-H."/>
            <person name="Huh J.H."/>
            <person name="Kang B.-C."/>
            <person name="Yang T.-J."/>
            <person name="Lee Y.-H."/>
            <person name="Bennetzen J.L."/>
            <person name="Choi D."/>
        </authorList>
    </citation>
    <scope>NUCLEOTIDE SEQUENCE [LARGE SCALE GENOMIC DNA]</scope>
    <source>
        <strain evidence="5">cv. PBC81</strain>
    </source>
</reference>
<comment type="caution">
    <text evidence="4">The sequence shown here is derived from an EMBL/GenBank/DDBJ whole genome shotgun (WGS) entry which is preliminary data.</text>
</comment>
<feature type="compositionally biased region" description="Basic and acidic residues" evidence="3">
    <location>
        <begin position="1"/>
        <end position="13"/>
    </location>
</feature>
<protein>
    <submittedName>
        <fullName evidence="4">Beta-glucosidase 2</fullName>
    </submittedName>
</protein>
<evidence type="ECO:0000256" key="2">
    <source>
        <dbReference type="RuleBase" id="RU003690"/>
    </source>
</evidence>
<dbReference type="Gene3D" id="3.20.20.80">
    <property type="entry name" value="Glycosidases"/>
    <property type="match status" value="1"/>
</dbReference>
<comment type="similarity">
    <text evidence="1 2">Belongs to the glycosyl hydrolase 1 family.</text>
</comment>
<accession>A0A2G2XR61</accession>
<dbReference type="GO" id="GO:0005975">
    <property type="term" value="P:carbohydrate metabolic process"/>
    <property type="evidence" value="ECO:0007669"/>
    <property type="project" value="InterPro"/>
</dbReference>
<dbReference type="PANTHER" id="PTHR10353:SF169">
    <property type="entry name" value="BETA-GLUCOSIDASE 11-LIKE"/>
    <property type="match status" value="1"/>
</dbReference>
<keyword evidence="5" id="KW-1185">Reference proteome</keyword>